<reference evidence="1 2" key="1">
    <citation type="submission" date="2018-12" db="EMBL/GenBank/DDBJ databases">
        <title>Glycomyces sp. YIM 121974 draft genome.</title>
        <authorList>
            <person name="Li Q."/>
        </authorList>
    </citation>
    <scope>NUCLEOTIDE SEQUENCE [LARGE SCALE GENOMIC DNA]</scope>
    <source>
        <strain evidence="1 2">YIM 121974</strain>
    </source>
</reference>
<keyword evidence="2" id="KW-1185">Reference proteome</keyword>
<evidence type="ECO:0000313" key="1">
    <source>
        <dbReference type="EMBL" id="RRR99525.1"/>
    </source>
</evidence>
<sequence>MAGTVLDLSVSTQGPAYPPSEIMDKDGNFVTIGRINRAADDGTVTPAWGSALVAADSPLPPFGELAPYRILRELTADDDGMELYTLPLPLPCSNYPMLFAPEQRPDAHEVVRPSYPLHEVPIPDLRAADGPRRRDPITLGQWRRARGQLEVTTTGDGRAAVFEFWFTGLIPDSVYTVMSLRQRDLDPAGPTRPGPLGVPNVFIADAGGAAHYRAELPDPFPDPGLPGANRVVNVVVLWMSYQQNYGGAIGHFGLGADIHAQLKLTGPSFQEFRTRA</sequence>
<dbReference type="OrthoDB" id="3677005at2"/>
<dbReference type="RefSeq" id="WP_125248036.1">
    <property type="nucleotide sequence ID" value="NZ_RSEB01000003.1"/>
</dbReference>
<evidence type="ECO:0000313" key="2">
    <source>
        <dbReference type="Proteomes" id="UP000277256"/>
    </source>
</evidence>
<protein>
    <submittedName>
        <fullName evidence="1">Uncharacterized protein</fullName>
    </submittedName>
</protein>
<accession>A0A426UY79</accession>
<name>A0A426UY79_9ACTN</name>
<gene>
    <name evidence="1" type="ORF">EIW28_12535</name>
</gene>
<dbReference type="AlphaFoldDB" id="A0A426UY79"/>
<dbReference type="Proteomes" id="UP000277256">
    <property type="component" value="Unassembled WGS sequence"/>
</dbReference>
<proteinExistence type="predicted"/>
<comment type="caution">
    <text evidence="1">The sequence shown here is derived from an EMBL/GenBank/DDBJ whole genome shotgun (WGS) entry which is preliminary data.</text>
</comment>
<dbReference type="EMBL" id="RSEB01000003">
    <property type="protein sequence ID" value="RRR99525.1"/>
    <property type="molecule type" value="Genomic_DNA"/>
</dbReference>
<organism evidence="1 2">
    <name type="scientific">Glycomyces terrestris</name>
    <dbReference type="NCBI Taxonomy" id="2493553"/>
    <lineage>
        <taxon>Bacteria</taxon>
        <taxon>Bacillati</taxon>
        <taxon>Actinomycetota</taxon>
        <taxon>Actinomycetes</taxon>
        <taxon>Glycomycetales</taxon>
        <taxon>Glycomycetaceae</taxon>
        <taxon>Glycomyces</taxon>
    </lineage>
</organism>